<feature type="active site" description="O-(3'-phospho-DNA)-tyrosine intermediate" evidence="9">
    <location>
        <position position="312"/>
    </location>
</feature>
<dbReference type="InterPro" id="IPR010998">
    <property type="entry name" value="Integrase_recombinase_N"/>
</dbReference>
<comment type="subunit">
    <text evidence="9">Forms a cyclic heterotetrameric complex composed of two molecules of XerC and two molecules of XerD.</text>
</comment>
<keyword evidence="7 9" id="KW-0233">DNA recombination</keyword>
<dbReference type="PROSITE" id="PS51898">
    <property type="entry name" value="TYR_RECOMBINASE"/>
    <property type="match status" value="1"/>
</dbReference>
<dbReference type="EMBL" id="JAGINY010000001">
    <property type="protein sequence ID" value="MBP2332755.1"/>
    <property type="molecule type" value="Genomic_DNA"/>
</dbReference>
<dbReference type="Gene3D" id="1.10.443.10">
    <property type="entry name" value="Intergrase catalytic core"/>
    <property type="match status" value="1"/>
</dbReference>
<dbReference type="InterPro" id="IPR011010">
    <property type="entry name" value="DNA_brk_join_enz"/>
</dbReference>
<feature type="active site" evidence="9">
    <location>
        <position position="186"/>
    </location>
</feature>
<dbReference type="CDD" id="cd00798">
    <property type="entry name" value="INT_XerDC_C"/>
    <property type="match status" value="1"/>
</dbReference>
<keyword evidence="5 9" id="KW-0229">DNA integration</keyword>
<keyword evidence="8 9" id="KW-0131">Cell cycle</keyword>
<evidence type="ECO:0000256" key="7">
    <source>
        <dbReference type="ARBA" id="ARBA00023172"/>
    </source>
</evidence>
<dbReference type="Pfam" id="PF00589">
    <property type="entry name" value="Phage_integrase"/>
    <property type="match status" value="1"/>
</dbReference>
<evidence type="ECO:0000256" key="8">
    <source>
        <dbReference type="ARBA" id="ARBA00023306"/>
    </source>
</evidence>
<dbReference type="Proteomes" id="UP001519305">
    <property type="component" value="Unassembled WGS sequence"/>
</dbReference>
<evidence type="ECO:0000256" key="2">
    <source>
        <dbReference type="ARBA" id="ARBA00022490"/>
    </source>
</evidence>
<accession>A0ABS4U7X9</accession>
<keyword evidence="2 9" id="KW-0963">Cytoplasm</keyword>
<feature type="active site" evidence="9">
    <location>
        <position position="277"/>
    </location>
</feature>
<dbReference type="Pfam" id="PF02899">
    <property type="entry name" value="Phage_int_SAM_1"/>
    <property type="match status" value="1"/>
</dbReference>
<dbReference type="PROSITE" id="PS51900">
    <property type="entry name" value="CB"/>
    <property type="match status" value="1"/>
</dbReference>
<dbReference type="SUPFAM" id="SSF56349">
    <property type="entry name" value="DNA breaking-rejoining enzymes"/>
    <property type="match status" value="1"/>
</dbReference>
<keyword evidence="14" id="KW-1185">Reference proteome</keyword>
<evidence type="ECO:0000256" key="10">
    <source>
        <dbReference type="SAM" id="MobiDB-lite"/>
    </source>
</evidence>
<dbReference type="RefSeq" id="WP_209653211.1">
    <property type="nucleotide sequence ID" value="NZ_CP047357.1"/>
</dbReference>
<comment type="similarity">
    <text evidence="9">Belongs to the 'phage' integrase family. XerC subfamily.</text>
</comment>
<comment type="function">
    <text evidence="9">Site-specific tyrosine recombinase, which acts by catalyzing the cutting and rejoining of the recombining DNA molecules. The XerC-XerD complex is essential to convert dimers of the bacterial chromosome into monomers to permit their segregation at cell division. It also contributes to the segregational stability of plasmids.</text>
</comment>
<evidence type="ECO:0000313" key="13">
    <source>
        <dbReference type="EMBL" id="MBP2332755.1"/>
    </source>
</evidence>
<dbReference type="SUPFAM" id="SSF47823">
    <property type="entry name" value="lambda integrase-like, N-terminal domain"/>
    <property type="match status" value="1"/>
</dbReference>
<dbReference type="InterPro" id="IPR023009">
    <property type="entry name" value="Tyrosine_recombinase_XerC/XerD"/>
</dbReference>
<keyword evidence="3 9" id="KW-0132">Cell division</keyword>
<feature type="active site" evidence="9">
    <location>
        <position position="303"/>
    </location>
</feature>
<evidence type="ECO:0000256" key="3">
    <source>
        <dbReference type="ARBA" id="ARBA00022618"/>
    </source>
</evidence>
<evidence type="ECO:0000313" key="14">
    <source>
        <dbReference type="Proteomes" id="UP001519305"/>
    </source>
</evidence>
<comment type="caution">
    <text evidence="13">The sequence shown here is derived from an EMBL/GenBank/DDBJ whole genome shotgun (WGS) entry which is preliminary data.</text>
</comment>
<dbReference type="InterPro" id="IPR013762">
    <property type="entry name" value="Integrase-like_cat_sf"/>
</dbReference>
<gene>
    <name evidence="9" type="primary">xerC</name>
    <name evidence="13" type="ORF">JOF33_001454</name>
</gene>
<evidence type="ECO:0000256" key="9">
    <source>
        <dbReference type="HAMAP-Rule" id="MF_01808"/>
    </source>
</evidence>
<organism evidence="13 14">
    <name type="scientific">Corynebacterium freneyi</name>
    <dbReference type="NCBI Taxonomy" id="134034"/>
    <lineage>
        <taxon>Bacteria</taxon>
        <taxon>Bacillati</taxon>
        <taxon>Actinomycetota</taxon>
        <taxon>Actinomycetes</taxon>
        <taxon>Mycobacteriales</taxon>
        <taxon>Corynebacteriaceae</taxon>
        <taxon>Corynebacterium</taxon>
    </lineage>
</organism>
<dbReference type="InterPro" id="IPR050090">
    <property type="entry name" value="Tyrosine_recombinase_XerCD"/>
</dbReference>
<evidence type="ECO:0000259" key="12">
    <source>
        <dbReference type="PROSITE" id="PS51900"/>
    </source>
</evidence>
<feature type="active site" evidence="9">
    <location>
        <position position="210"/>
    </location>
</feature>
<proteinExistence type="inferred from homology"/>
<sequence length="331" mass="34954">MGEALTTASGGPADHADRRGPSSPLSDALSPNLEAVLGDFLDHLEHVRGLAPRTIRAYRADLVPLLAGIDDIGELDVRVIRAHLGAKHRAGAARSSLARAVTSIRRFGAWAVSAGLLDVDPAARVTGPRPHRHLPEILTVDQADAMLDGKGGEGEVASGENATPARRALALRDRALMEILYAAGIRVGELCALDVGDVDLARGTLTVTGKGDKQRTVPFGEPAARAIENWIGARDEVAAGENPALFLGARGGRLDPRQARRIVHAATSEAGADLSPHGLRHTAATHMVEGGADLRVVQEMLGHASLGTTQIYTHVSTDRLREAHRRAHPRA</sequence>
<keyword evidence="6 9" id="KW-0238">DNA-binding</keyword>
<dbReference type="Gene3D" id="1.10.150.130">
    <property type="match status" value="1"/>
</dbReference>
<evidence type="ECO:0000256" key="6">
    <source>
        <dbReference type="ARBA" id="ARBA00023125"/>
    </source>
</evidence>
<name>A0ABS4U7X9_9CORY</name>
<feature type="region of interest" description="Disordered" evidence="10">
    <location>
        <begin position="1"/>
        <end position="27"/>
    </location>
</feature>
<evidence type="ECO:0000256" key="1">
    <source>
        <dbReference type="ARBA" id="ARBA00004496"/>
    </source>
</evidence>
<feature type="domain" description="Tyr recombinase" evidence="11">
    <location>
        <begin position="133"/>
        <end position="325"/>
    </location>
</feature>
<protein>
    <recommendedName>
        <fullName evidence="9">Tyrosine recombinase XerC</fullName>
    </recommendedName>
</protein>
<dbReference type="InterPro" id="IPR044068">
    <property type="entry name" value="CB"/>
</dbReference>
<dbReference type="InterPro" id="IPR004107">
    <property type="entry name" value="Integrase_SAM-like_N"/>
</dbReference>
<reference evidence="13 14" key="1">
    <citation type="submission" date="2021-03" db="EMBL/GenBank/DDBJ databases">
        <title>Sequencing the genomes of 1000 actinobacteria strains.</title>
        <authorList>
            <person name="Klenk H.-P."/>
        </authorList>
    </citation>
    <scope>NUCLEOTIDE SEQUENCE [LARGE SCALE GENOMIC DNA]</scope>
    <source>
        <strain evidence="13 14">DSM 44506</strain>
    </source>
</reference>
<dbReference type="InterPro" id="IPR002104">
    <property type="entry name" value="Integrase_catalytic"/>
</dbReference>
<dbReference type="HAMAP" id="MF_01808">
    <property type="entry name" value="Recomb_XerC_XerD"/>
    <property type="match status" value="1"/>
</dbReference>
<evidence type="ECO:0000259" key="11">
    <source>
        <dbReference type="PROSITE" id="PS51898"/>
    </source>
</evidence>
<dbReference type="PANTHER" id="PTHR30349">
    <property type="entry name" value="PHAGE INTEGRASE-RELATED"/>
    <property type="match status" value="1"/>
</dbReference>
<evidence type="ECO:0000256" key="5">
    <source>
        <dbReference type="ARBA" id="ARBA00022908"/>
    </source>
</evidence>
<comment type="subcellular location">
    <subcellularLocation>
        <location evidence="1 9">Cytoplasm</location>
    </subcellularLocation>
</comment>
<feature type="active site" evidence="9">
    <location>
        <position position="280"/>
    </location>
</feature>
<feature type="domain" description="Core-binding (CB)" evidence="12">
    <location>
        <begin position="31"/>
        <end position="112"/>
    </location>
</feature>
<keyword evidence="4 9" id="KW-0159">Chromosome partition</keyword>
<evidence type="ECO:0000256" key="4">
    <source>
        <dbReference type="ARBA" id="ARBA00022829"/>
    </source>
</evidence>
<dbReference type="PANTHER" id="PTHR30349:SF77">
    <property type="entry name" value="TYROSINE RECOMBINASE XERC"/>
    <property type="match status" value="1"/>
</dbReference>